<dbReference type="OrthoDB" id="3181223at2"/>
<evidence type="ECO:0000256" key="6">
    <source>
        <dbReference type="SAM" id="Phobius"/>
    </source>
</evidence>
<dbReference type="InterPro" id="IPR002293">
    <property type="entry name" value="AA/rel_permease1"/>
</dbReference>
<evidence type="ECO:0000256" key="5">
    <source>
        <dbReference type="ARBA" id="ARBA00023136"/>
    </source>
</evidence>
<feature type="transmembrane region" description="Helical" evidence="6">
    <location>
        <begin position="149"/>
        <end position="171"/>
    </location>
</feature>
<proteinExistence type="predicted"/>
<dbReference type="InterPro" id="IPR050367">
    <property type="entry name" value="APC_superfamily"/>
</dbReference>
<feature type="transmembrane region" description="Helical" evidence="6">
    <location>
        <begin position="219"/>
        <end position="237"/>
    </location>
</feature>
<feature type="transmembrane region" description="Helical" evidence="6">
    <location>
        <begin position="348"/>
        <end position="365"/>
    </location>
</feature>
<feature type="transmembrane region" description="Helical" evidence="6">
    <location>
        <begin position="12"/>
        <end position="32"/>
    </location>
</feature>
<evidence type="ECO:0000256" key="4">
    <source>
        <dbReference type="ARBA" id="ARBA00022989"/>
    </source>
</evidence>
<dbReference type="EMBL" id="SORF01000012">
    <property type="protein sequence ID" value="TDY43086.1"/>
    <property type="molecule type" value="Genomic_DNA"/>
</dbReference>
<feature type="transmembrane region" description="Helical" evidence="6">
    <location>
        <begin position="317"/>
        <end position="336"/>
    </location>
</feature>
<feature type="transmembrane region" description="Helical" evidence="6">
    <location>
        <begin position="124"/>
        <end position="142"/>
    </location>
</feature>
<dbReference type="GO" id="GO:0022857">
    <property type="term" value="F:transmembrane transporter activity"/>
    <property type="evidence" value="ECO:0007669"/>
    <property type="project" value="InterPro"/>
</dbReference>
<dbReference type="AlphaFoldDB" id="A0A4R8LIF4"/>
<evidence type="ECO:0000256" key="1">
    <source>
        <dbReference type="ARBA" id="ARBA00004651"/>
    </source>
</evidence>
<feature type="transmembrane region" description="Helical" evidence="6">
    <location>
        <begin position="372"/>
        <end position="392"/>
    </location>
</feature>
<feature type="transmembrane region" description="Helical" evidence="6">
    <location>
        <begin position="84"/>
        <end position="104"/>
    </location>
</feature>
<evidence type="ECO:0000313" key="7">
    <source>
        <dbReference type="EMBL" id="TDY43086.1"/>
    </source>
</evidence>
<reference evidence="7 8" key="1">
    <citation type="submission" date="2019-03" db="EMBL/GenBank/DDBJ databases">
        <title>Genomic Encyclopedia of Type Strains, Phase IV (KMG-IV): sequencing the most valuable type-strain genomes for metagenomic binning, comparative biology and taxonomic classification.</title>
        <authorList>
            <person name="Goeker M."/>
        </authorList>
    </citation>
    <scope>NUCLEOTIDE SEQUENCE [LARGE SCALE GENOMIC DNA]</scope>
    <source>
        <strain evidence="7 8">DSM 17974</strain>
    </source>
</reference>
<evidence type="ECO:0000313" key="8">
    <source>
        <dbReference type="Proteomes" id="UP000294581"/>
    </source>
</evidence>
<comment type="subcellular location">
    <subcellularLocation>
        <location evidence="1">Cell membrane</location>
        <topology evidence="1">Multi-pass membrane protein</topology>
    </subcellularLocation>
</comment>
<dbReference type="Gene3D" id="1.20.1740.10">
    <property type="entry name" value="Amino acid/polyamine transporter I"/>
    <property type="match status" value="1"/>
</dbReference>
<accession>A0A4R8LIF4</accession>
<feature type="transmembrane region" description="Helical" evidence="6">
    <location>
        <begin position="191"/>
        <end position="207"/>
    </location>
</feature>
<feature type="transmembrane region" description="Helical" evidence="6">
    <location>
        <begin position="44"/>
        <end position="63"/>
    </location>
</feature>
<comment type="caution">
    <text evidence="7">The sequence shown here is derived from an EMBL/GenBank/DDBJ whole genome shotgun (WGS) entry which is preliminary data.</text>
</comment>
<protein>
    <submittedName>
        <fullName evidence="7">Amino acid/polyamine/organocation transporter (APC superfamily)</fullName>
    </submittedName>
</protein>
<sequence>MQEGLKRALRTPEVLFIGMNGVIGGGIFLLPGQVASLAGRQATWAYLIAGVVAILIGLCFAEASSMFSETGGSYMYAERAMGQTVAASVGWMSWLTLIVGWAALSNGLMGYVTSLVPGLAPFKDVITAGVIAALCLVNSLGVRKGSWAVVFFSVVKLIPLILLVAMGFILYTGHTGNVSDVPMSAPQIGKAVLVLIYAYGGFEMATVQQGEMVHPRKSAVIGVIGTLVGVTLFYLLIQEAAGRLDPALAASTTPLADAGRAMFVGGATVMTIGAVLSILGTKSGVALAAPRILYALSLRRGLPRALATTSSRFQTPIVSIWITGVIVIALSVTGTFEHLLLLNVAARLYEYLAVCIAVILLRFRAKEDKRAFRLPFGVTIPCVAAALCIWLLSQESASQLLLALAALVVGMILYGISRRAQAMAKAAELKHNSSRSA</sequence>
<dbReference type="PANTHER" id="PTHR42770">
    <property type="entry name" value="AMINO ACID TRANSPORTER-RELATED"/>
    <property type="match status" value="1"/>
</dbReference>
<gene>
    <name evidence="7" type="ORF">C7445_11271</name>
</gene>
<dbReference type="RefSeq" id="WP_134160536.1">
    <property type="nucleotide sequence ID" value="NZ_SORF01000012.1"/>
</dbReference>
<dbReference type="Pfam" id="PF13520">
    <property type="entry name" value="AA_permease_2"/>
    <property type="match status" value="1"/>
</dbReference>
<dbReference type="Proteomes" id="UP000294581">
    <property type="component" value="Unassembled WGS sequence"/>
</dbReference>
<name>A0A4R8LIF4_9BACL</name>
<dbReference type="PANTHER" id="PTHR42770:SF18">
    <property type="entry name" value="ARGININE_AGMATINE ANTIPORTER"/>
    <property type="match status" value="1"/>
</dbReference>
<keyword evidence="8" id="KW-1185">Reference proteome</keyword>
<evidence type="ECO:0000256" key="3">
    <source>
        <dbReference type="ARBA" id="ARBA00022692"/>
    </source>
</evidence>
<dbReference type="PIRSF" id="PIRSF006060">
    <property type="entry name" value="AA_transporter"/>
    <property type="match status" value="1"/>
</dbReference>
<organism evidence="7 8">
    <name type="scientific">Alicyclobacillus sacchari</name>
    <dbReference type="NCBI Taxonomy" id="392010"/>
    <lineage>
        <taxon>Bacteria</taxon>
        <taxon>Bacillati</taxon>
        <taxon>Bacillota</taxon>
        <taxon>Bacilli</taxon>
        <taxon>Bacillales</taxon>
        <taxon>Alicyclobacillaceae</taxon>
        <taxon>Alicyclobacillus</taxon>
    </lineage>
</organism>
<keyword evidence="3 6" id="KW-0812">Transmembrane</keyword>
<evidence type="ECO:0000256" key="2">
    <source>
        <dbReference type="ARBA" id="ARBA00022475"/>
    </source>
</evidence>
<keyword evidence="2" id="KW-1003">Cell membrane</keyword>
<dbReference type="GO" id="GO:0005886">
    <property type="term" value="C:plasma membrane"/>
    <property type="evidence" value="ECO:0007669"/>
    <property type="project" value="UniProtKB-SubCell"/>
</dbReference>
<keyword evidence="4 6" id="KW-1133">Transmembrane helix</keyword>
<keyword evidence="5 6" id="KW-0472">Membrane</keyword>
<feature type="transmembrane region" description="Helical" evidence="6">
    <location>
        <begin position="398"/>
        <end position="416"/>
    </location>
</feature>